<keyword evidence="2 6" id="KW-0812">Transmembrane</keyword>
<dbReference type="PROSITE" id="PS50929">
    <property type="entry name" value="ABC_TM1F"/>
    <property type="match status" value="1"/>
</dbReference>
<dbReference type="SMART" id="SM00382">
    <property type="entry name" value="AAA"/>
    <property type="match status" value="1"/>
</dbReference>
<feature type="region of interest" description="Disordered" evidence="5">
    <location>
        <begin position="620"/>
        <end position="646"/>
    </location>
</feature>
<evidence type="ECO:0000313" key="9">
    <source>
        <dbReference type="EMBL" id="MBW3082323.1"/>
    </source>
</evidence>
<protein>
    <submittedName>
        <fullName evidence="9">ABC transporter ATP-binding protein</fullName>
    </submittedName>
</protein>
<keyword evidence="9" id="KW-0067">ATP-binding</keyword>
<dbReference type="InterPro" id="IPR039421">
    <property type="entry name" value="Type_1_exporter"/>
</dbReference>
<evidence type="ECO:0000259" key="8">
    <source>
        <dbReference type="PROSITE" id="PS50929"/>
    </source>
</evidence>
<dbReference type="GO" id="GO:0005524">
    <property type="term" value="F:ATP binding"/>
    <property type="evidence" value="ECO:0007669"/>
    <property type="project" value="UniProtKB-KW"/>
</dbReference>
<comment type="subcellular location">
    <subcellularLocation>
        <location evidence="1">Membrane</location>
        <topology evidence="1">Multi-pass membrane protein</topology>
    </subcellularLocation>
</comment>
<feature type="transmembrane region" description="Helical" evidence="6">
    <location>
        <begin position="46"/>
        <end position="68"/>
    </location>
</feature>
<reference evidence="9 10" key="1">
    <citation type="submission" date="2021-05" db="EMBL/GenBank/DDBJ databases">
        <title>Phylogenetic classification of ten novel species belonging to the genus Bifidobacterium comprising B. colchicus sp. nov., B. abeli sp. nov., B. bicoloris sp. nov., B. guerezis sp. nov., B. rosaliae sp. nov., B. santillanensis sp. nov., B. argentati sp. nov., B. amazzoni sp. nov., B. pluviali sp. nov., and B. pinnaculum sp. nov.</title>
        <authorList>
            <person name="Lugli G.A."/>
            <person name="Ruiz Garcia L."/>
            <person name="Margolles A."/>
            <person name="Ventura M."/>
        </authorList>
    </citation>
    <scope>NUCLEOTIDE SEQUENCE [LARGE SCALE GENOMIC DNA]</scope>
    <source>
        <strain evidence="9 10">6T3</strain>
    </source>
</reference>
<evidence type="ECO:0000313" key="10">
    <source>
        <dbReference type="Proteomes" id="UP000812844"/>
    </source>
</evidence>
<feature type="transmembrane region" description="Helical" evidence="6">
    <location>
        <begin position="189"/>
        <end position="207"/>
    </location>
</feature>
<gene>
    <name evidence="9" type="ORF">KIH73_02835</name>
</gene>
<name>A0ABS6W740_9BIFI</name>
<dbReference type="PANTHER" id="PTHR24221">
    <property type="entry name" value="ATP-BINDING CASSETTE SUB-FAMILY B"/>
    <property type="match status" value="1"/>
</dbReference>
<dbReference type="Proteomes" id="UP000812844">
    <property type="component" value="Unassembled WGS sequence"/>
</dbReference>
<keyword evidence="10" id="KW-1185">Reference proteome</keyword>
<feature type="domain" description="ABC transporter" evidence="7">
    <location>
        <begin position="372"/>
        <end position="611"/>
    </location>
</feature>
<feature type="compositionally biased region" description="Basic and acidic residues" evidence="5">
    <location>
        <begin position="626"/>
        <end position="646"/>
    </location>
</feature>
<evidence type="ECO:0000256" key="3">
    <source>
        <dbReference type="ARBA" id="ARBA00022989"/>
    </source>
</evidence>
<keyword evidence="9" id="KW-0547">Nucleotide-binding</keyword>
<evidence type="ECO:0000256" key="1">
    <source>
        <dbReference type="ARBA" id="ARBA00004141"/>
    </source>
</evidence>
<feature type="transmembrane region" description="Helical" evidence="6">
    <location>
        <begin position="310"/>
        <end position="328"/>
    </location>
</feature>
<keyword evidence="3 6" id="KW-1133">Transmembrane helix</keyword>
<keyword evidence="4 6" id="KW-0472">Membrane</keyword>
<proteinExistence type="predicted"/>
<evidence type="ECO:0000256" key="4">
    <source>
        <dbReference type="ARBA" id="ARBA00023136"/>
    </source>
</evidence>
<evidence type="ECO:0000259" key="7">
    <source>
        <dbReference type="PROSITE" id="PS50893"/>
    </source>
</evidence>
<dbReference type="InterPro" id="IPR003439">
    <property type="entry name" value="ABC_transporter-like_ATP-bd"/>
</dbReference>
<dbReference type="InterPro" id="IPR003593">
    <property type="entry name" value="AAA+_ATPase"/>
</dbReference>
<dbReference type="EMBL" id="JAHBBD010000004">
    <property type="protein sequence ID" value="MBW3082323.1"/>
    <property type="molecule type" value="Genomic_DNA"/>
</dbReference>
<dbReference type="RefSeq" id="WP_219080334.1">
    <property type="nucleotide sequence ID" value="NZ_JAHBBD010000004.1"/>
</dbReference>
<evidence type="ECO:0000256" key="5">
    <source>
        <dbReference type="SAM" id="MobiDB-lite"/>
    </source>
</evidence>
<evidence type="ECO:0000256" key="6">
    <source>
        <dbReference type="SAM" id="Phobius"/>
    </source>
</evidence>
<feature type="transmembrane region" description="Helical" evidence="6">
    <location>
        <begin position="162"/>
        <end position="183"/>
    </location>
</feature>
<dbReference type="InterPro" id="IPR011527">
    <property type="entry name" value="ABC1_TM_dom"/>
</dbReference>
<feature type="transmembrane region" description="Helical" evidence="6">
    <location>
        <begin position="274"/>
        <end position="298"/>
    </location>
</feature>
<dbReference type="PROSITE" id="PS50893">
    <property type="entry name" value="ABC_TRANSPORTER_2"/>
    <property type="match status" value="1"/>
</dbReference>
<comment type="caution">
    <text evidence="9">The sequence shown here is derived from an EMBL/GenBank/DDBJ whole genome shotgun (WGS) entry which is preliminary data.</text>
</comment>
<dbReference type="Pfam" id="PF00005">
    <property type="entry name" value="ABC_tran"/>
    <property type="match status" value="1"/>
</dbReference>
<dbReference type="PANTHER" id="PTHR24221:SF654">
    <property type="entry name" value="ATP-BINDING CASSETTE SUB-FAMILY B MEMBER 6"/>
    <property type="match status" value="1"/>
</dbReference>
<feature type="transmembrane region" description="Helical" evidence="6">
    <location>
        <begin position="80"/>
        <end position="102"/>
    </location>
</feature>
<feature type="domain" description="ABC transmembrane type-1" evidence="8">
    <location>
        <begin position="161"/>
        <end position="336"/>
    </location>
</feature>
<accession>A0ABS6W740</accession>
<sequence>MTDQRNAEDSSGRVDGASARRNQRPRYGMLSNTAFMMAQAWRGRKSALAICLGTALSAATISILNLFVAPTVLTTIEEHASLTSLFAVIGLFVAGLMLANAVSAYCDTNKLFSYVEVRTSLLRLINEKDARTSYPNTLDAAFNEAESKATDSCSNNQAPTEAIWTTYSTLLADVIAFAAYLMVLSGLNGWLIALVVATTIVSYVVGLRLNGWGYRHRDEEERYVNRLYYLYRTATSRDYAKDIRVFGLRRWLDDLWNGTMRLYRGFLARREGMYLWANVVDVALTLMRNGVAYAYLLWIALSQGMSASRFLLYFTAVTGFTTWVAGILEQCSTLHRQSLDLSTLREFLAWPEPFAFDGGEPLPCDTAKTYEIRFEHVSFRYRPDGPEVLHDINLTIHPGEKVAIVGLNGAGKTTLVKLASGFLDPTEGRVLLNGFDIRRYDRRDYYALFSAVFQEYSVLDVTVAQNVAQRIDGVDIERVRWCLDKAGLTQDVAALPKGLDTPLGRAVYEDGVELSGGQTQRLMLARALYKGAPILLLDEPTAALDPIAEDDIYRKYAAMTDGRTSLFISHRLASTRFCDRILLMKDGRIVEEGTHESLLASGGGYAKLFDVQRKYYRSGGDSGQTDMDHGTAAMEKEGAGDDVSRG</sequence>
<evidence type="ECO:0000256" key="2">
    <source>
        <dbReference type="ARBA" id="ARBA00022692"/>
    </source>
</evidence>
<organism evidence="9 10">
    <name type="scientific">Bifidobacterium phasiani</name>
    <dbReference type="NCBI Taxonomy" id="2834431"/>
    <lineage>
        <taxon>Bacteria</taxon>
        <taxon>Bacillati</taxon>
        <taxon>Actinomycetota</taxon>
        <taxon>Actinomycetes</taxon>
        <taxon>Bifidobacteriales</taxon>
        <taxon>Bifidobacteriaceae</taxon>
        <taxon>Bifidobacterium</taxon>
    </lineage>
</organism>